<keyword evidence="6" id="KW-0449">Lipoprotein</keyword>
<dbReference type="PRINTS" id="PR00313">
    <property type="entry name" value="CABNDNGRPT"/>
</dbReference>
<evidence type="ECO:0000313" key="9">
    <source>
        <dbReference type="Proteomes" id="UP000023430"/>
    </source>
</evidence>
<keyword evidence="4" id="KW-0732">Signal</keyword>
<evidence type="ECO:0000256" key="2">
    <source>
        <dbReference type="ARBA" id="ARBA00008610"/>
    </source>
</evidence>
<protein>
    <recommendedName>
        <fullName evidence="7">ABC transporter substrate-binding protein PnrA-like domain-containing protein</fullName>
    </recommendedName>
</protein>
<dbReference type="SUPFAM" id="SSF53822">
    <property type="entry name" value="Periplasmic binding protein-like I"/>
    <property type="match status" value="1"/>
</dbReference>
<dbReference type="InterPro" id="IPR011049">
    <property type="entry name" value="Serralysin-like_metalloprot_C"/>
</dbReference>
<accession>X7F1L1</accession>
<comment type="caution">
    <text evidence="8">The sequence shown here is derived from an EMBL/GenBank/DDBJ whole genome shotgun (WGS) entry which is preliminary data.</text>
</comment>
<keyword evidence="9" id="KW-1185">Reference proteome</keyword>
<evidence type="ECO:0000256" key="4">
    <source>
        <dbReference type="ARBA" id="ARBA00022729"/>
    </source>
</evidence>
<dbReference type="InterPro" id="IPR003760">
    <property type="entry name" value="PnrA-like"/>
</dbReference>
<dbReference type="InterPro" id="IPR028082">
    <property type="entry name" value="Peripla_BP_I"/>
</dbReference>
<dbReference type="CDD" id="cd06354">
    <property type="entry name" value="PBP1_PrnA-like"/>
    <property type="match status" value="1"/>
</dbReference>
<evidence type="ECO:0000256" key="3">
    <source>
        <dbReference type="ARBA" id="ARBA00022475"/>
    </source>
</evidence>
<sequence length="527" mass="53287">MTIPALLYGLGGKFDRSYNQAAFEGATATGGTFRDFELVSEAQSEQALRRLAEIGSDPVIAIGFGFADDLARAASDYADTTFVLVGGSAEGSNVRSITFDVADAAYMAGYLAASASATGMVGYVGGMDIPEQRMIAAAFAAGAAAADPAAIVLSNMAGTTPAAWNDPVRGAELAQSQIDQGADVVSSAAGETSLGVLQQAADAGIFSVGLDTWSVDLHPGSMLAAIHPRVDLVVRDAMAGGASLDGGAVELGAEDGIWDYVPGVPEALTPALEADLETVVAALRDGPRGEIDTGNETLEGTGGADLLEGLDGHDLLRGNGGADTLDGGNGNDTLIGGDGDDVLIGGTSAADLRDVIYGGAGNDSIDGGHGNDELRGDAGNDTLEGGFGADTVIGGDGNDVLTGSAFSDLLFGGDGMDFVNGGFGSDRVNGGASADRFFHIGVEGHGSDWIQDFSHEEGDRLVYGGTAIRDQFQVNFASTPRAGDAGVEEAFVIHRPTGQILWALVDGAGEDSLMLQIGGGASFDLFA</sequence>
<dbReference type="InterPro" id="IPR001343">
    <property type="entry name" value="Hemolysn_Ca-bd"/>
</dbReference>
<dbReference type="PATRIC" id="fig|1449351.3.peg.4436"/>
<keyword evidence="5" id="KW-0472">Membrane</keyword>
<dbReference type="Gene3D" id="3.40.50.2300">
    <property type="match status" value="2"/>
</dbReference>
<evidence type="ECO:0000259" key="7">
    <source>
        <dbReference type="Pfam" id="PF02608"/>
    </source>
</evidence>
<dbReference type="Pfam" id="PF02608">
    <property type="entry name" value="Bmp"/>
    <property type="match status" value="1"/>
</dbReference>
<dbReference type="Proteomes" id="UP000023430">
    <property type="component" value="Unassembled WGS sequence"/>
</dbReference>
<dbReference type="Pfam" id="PF00353">
    <property type="entry name" value="HemolysinCabind"/>
    <property type="match status" value="3"/>
</dbReference>
<dbReference type="eggNOG" id="COG2931">
    <property type="taxonomic scope" value="Bacteria"/>
</dbReference>
<dbReference type="PROSITE" id="PS00330">
    <property type="entry name" value="HEMOLYSIN_CALCIUM"/>
    <property type="match status" value="1"/>
</dbReference>
<dbReference type="PANTHER" id="PTHR34296:SF2">
    <property type="entry name" value="ABC TRANSPORTER GUANOSINE-BINDING PROTEIN NUPN"/>
    <property type="match status" value="1"/>
</dbReference>
<dbReference type="SUPFAM" id="SSF51120">
    <property type="entry name" value="beta-Roll"/>
    <property type="match status" value="2"/>
</dbReference>
<dbReference type="GO" id="GO:0005509">
    <property type="term" value="F:calcium ion binding"/>
    <property type="evidence" value="ECO:0007669"/>
    <property type="project" value="InterPro"/>
</dbReference>
<dbReference type="RefSeq" id="WP_051492297.1">
    <property type="nucleotide sequence ID" value="NZ_JAME01000067.1"/>
</dbReference>
<evidence type="ECO:0000256" key="5">
    <source>
        <dbReference type="ARBA" id="ARBA00023136"/>
    </source>
</evidence>
<dbReference type="InterPro" id="IPR018511">
    <property type="entry name" value="Hemolysin-typ_Ca-bd_CS"/>
</dbReference>
<dbReference type="EMBL" id="JAME01000067">
    <property type="protein sequence ID" value="ETX26660.1"/>
    <property type="molecule type" value="Genomic_DNA"/>
</dbReference>
<evidence type="ECO:0000256" key="1">
    <source>
        <dbReference type="ARBA" id="ARBA00004193"/>
    </source>
</evidence>
<proteinExistence type="inferred from homology"/>
<dbReference type="eggNOG" id="COG1744">
    <property type="taxonomic scope" value="Bacteria"/>
</dbReference>
<reference evidence="8 9" key="1">
    <citation type="submission" date="2014-01" db="EMBL/GenBank/DDBJ databases">
        <title>Roseivivax isoporae LMG 25204 Genome Sequencing.</title>
        <authorList>
            <person name="Lai Q."/>
            <person name="Li G."/>
            <person name="Shao Z."/>
        </authorList>
    </citation>
    <scope>NUCLEOTIDE SEQUENCE [LARGE SCALE GENOMIC DNA]</scope>
    <source>
        <strain evidence="8 9">LMG 25204</strain>
    </source>
</reference>
<evidence type="ECO:0000256" key="6">
    <source>
        <dbReference type="ARBA" id="ARBA00023288"/>
    </source>
</evidence>
<dbReference type="STRING" id="1449351.RISW2_20830"/>
<dbReference type="GO" id="GO:0005886">
    <property type="term" value="C:plasma membrane"/>
    <property type="evidence" value="ECO:0007669"/>
    <property type="project" value="UniProtKB-SubCell"/>
</dbReference>
<name>X7F1L1_9RHOB</name>
<comment type="subcellular location">
    <subcellularLocation>
        <location evidence="1">Cell membrane</location>
        <topology evidence="1">Lipid-anchor</topology>
    </subcellularLocation>
</comment>
<comment type="similarity">
    <text evidence="2">Belongs to the BMP lipoprotein family.</text>
</comment>
<dbReference type="InterPro" id="IPR050957">
    <property type="entry name" value="BMP_lipoprotein"/>
</dbReference>
<keyword evidence="3" id="KW-1003">Cell membrane</keyword>
<dbReference type="AlphaFoldDB" id="X7F1L1"/>
<gene>
    <name evidence="8" type="ORF">RISW2_20830</name>
</gene>
<feature type="domain" description="ABC transporter substrate-binding protein PnrA-like" evidence="7">
    <location>
        <begin position="17"/>
        <end position="224"/>
    </location>
</feature>
<dbReference type="PANTHER" id="PTHR34296">
    <property type="entry name" value="TRANSCRIPTIONAL ACTIVATOR PROTEIN MED"/>
    <property type="match status" value="1"/>
</dbReference>
<organism evidence="8 9">
    <name type="scientific">Roseivivax isoporae LMG 25204</name>
    <dbReference type="NCBI Taxonomy" id="1449351"/>
    <lineage>
        <taxon>Bacteria</taxon>
        <taxon>Pseudomonadati</taxon>
        <taxon>Pseudomonadota</taxon>
        <taxon>Alphaproteobacteria</taxon>
        <taxon>Rhodobacterales</taxon>
        <taxon>Roseobacteraceae</taxon>
        <taxon>Roseivivax</taxon>
    </lineage>
</organism>
<evidence type="ECO:0000313" key="8">
    <source>
        <dbReference type="EMBL" id="ETX26660.1"/>
    </source>
</evidence>
<dbReference type="Gene3D" id="2.150.10.10">
    <property type="entry name" value="Serralysin-like metalloprotease, C-terminal"/>
    <property type="match status" value="2"/>
</dbReference>